<gene>
    <name evidence="3" type="ORF">ABT211_08510</name>
</gene>
<feature type="transmembrane region" description="Helical" evidence="2">
    <location>
        <begin position="66"/>
        <end position="88"/>
    </location>
</feature>
<evidence type="ECO:0000256" key="2">
    <source>
        <dbReference type="SAM" id="Phobius"/>
    </source>
</evidence>
<proteinExistence type="predicted"/>
<keyword evidence="2" id="KW-0812">Transmembrane</keyword>
<keyword evidence="4" id="KW-1185">Reference proteome</keyword>
<evidence type="ECO:0000313" key="3">
    <source>
        <dbReference type="EMBL" id="MER6267326.1"/>
    </source>
</evidence>
<evidence type="ECO:0000256" key="1">
    <source>
        <dbReference type="SAM" id="MobiDB-lite"/>
    </source>
</evidence>
<feature type="transmembrane region" description="Helical" evidence="2">
    <location>
        <begin position="214"/>
        <end position="232"/>
    </location>
</feature>
<evidence type="ECO:0000313" key="4">
    <source>
        <dbReference type="Proteomes" id="UP001490365"/>
    </source>
</evidence>
<keyword evidence="2" id="KW-1133">Transmembrane helix</keyword>
<dbReference type="Pfam" id="PF06912">
    <property type="entry name" value="DUF1275"/>
    <property type="match status" value="1"/>
</dbReference>
<feature type="transmembrane region" description="Helical" evidence="2">
    <location>
        <begin position="26"/>
        <end position="46"/>
    </location>
</feature>
<dbReference type="InterPro" id="IPR010699">
    <property type="entry name" value="DUF1275"/>
</dbReference>
<dbReference type="PANTHER" id="PTHR37314">
    <property type="entry name" value="SLR0142 PROTEIN"/>
    <property type="match status" value="1"/>
</dbReference>
<dbReference type="EMBL" id="JBEOZM010000003">
    <property type="protein sequence ID" value="MER6267326.1"/>
    <property type="molecule type" value="Genomic_DNA"/>
</dbReference>
<organism evidence="3 4">
    <name type="scientific">Streptomyces sp. 900105755</name>
    <dbReference type="NCBI Taxonomy" id="3154389"/>
    <lineage>
        <taxon>Bacteria</taxon>
        <taxon>Bacillati</taxon>
        <taxon>Actinomycetota</taxon>
        <taxon>Actinomycetes</taxon>
        <taxon>Kitasatosporales</taxon>
        <taxon>Streptomycetaceae</taxon>
        <taxon>Streptomyces</taxon>
    </lineage>
</organism>
<feature type="transmembrane region" description="Helical" evidence="2">
    <location>
        <begin position="190"/>
        <end position="208"/>
    </location>
</feature>
<keyword evidence="2" id="KW-0472">Membrane</keyword>
<dbReference type="Proteomes" id="UP001490365">
    <property type="component" value="Unassembled WGS sequence"/>
</dbReference>
<comment type="caution">
    <text evidence="3">The sequence shown here is derived from an EMBL/GenBank/DDBJ whole genome shotgun (WGS) entry which is preliminary data.</text>
</comment>
<feature type="region of interest" description="Disordered" evidence="1">
    <location>
        <begin position="1"/>
        <end position="20"/>
    </location>
</feature>
<sequence length="245" mass="24309">MSDAPREQATEVPGEPPAEPGTHLRVAVVLLVAASGAVETISFTALDHVFAGVMTSNLALLGMAVGRAQATGVTAAVLALAGFGLGAAGTARCARRQEGTATHWSRPVLLCLAGEALLLAAGAVVWAVLGGAPGRAARDVLQFGAALTMGIQSGAMVAAGRAAAPTTYLTGTLATYIVKGVGAGRPNRWVPVRLAALIAGAAACMAVLRTAPDWAGLLPPVLVVSALLSAGAPANRSRRAAPGGE</sequence>
<reference evidence="3 4" key="1">
    <citation type="submission" date="2024-06" db="EMBL/GenBank/DDBJ databases">
        <title>The Natural Products Discovery Center: Release of the First 8490 Sequenced Strains for Exploring Actinobacteria Biosynthetic Diversity.</title>
        <authorList>
            <person name="Kalkreuter E."/>
            <person name="Kautsar S.A."/>
            <person name="Yang D."/>
            <person name="Bader C.D."/>
            <person name="Teijaro C.N."/>
            <person name="Fluegel L."/>
            <person name="Davis C.M."/>
            <person name="Simpson J.R."/>
            <person name="Lauterbach L."/>
            <person name="Steele A.D."/>
            <person name="Gui C."/>
            <person name="Meng S."/>
            <person name="Li G."/>
            <person name="Viehrig K."/>
            <person name="Ye F."/>
            <person name="Su P."/>
            <person name="Kiefer A.F."/>
            <person name="Nichols A."/>
            <person name="Cepeda A.J."/>
            <person name="Yan W."/>
            <person name="Fan B."/>
            <person name="Jiang Y."/>
            <person name="Adhikari A."/>
            <person name="Zheng C.-J."/>
            <person name="Schuster L."/>
            <person name="Cowan T.M."/>
            <person name="Smanski M.J."/>
            <person name="Chevrette M.G."/>
            <person name="De Carvalho L.P.S."/>
            <person name="Shen B."/>
        </authorList>
    </citation>
    <scope>NUCLEOTIDE SEQUENCE [LARGE SCALE GENOMIC DNA]</scope>
    <source>
        <strain evidence="3 4">NPDC001694</strain>
    </source>
</reference>
<accession>A0ABV1TBA7</accession>
<feature type="transmembrane region" description="Helical" evidence="2">
    <location>
        <begin position="108"/>
        <end position="129"/>
    </location>
</feature>
<feature type="transmembrane region" description="Helical" evidence="2">
    <location>
        <begin position="149"/>
        <end position="178"/>
    </location>
</feature>
<name>A0ABV1TBA7_9ACTN</name>
<dbReference type="RefSeq" id="WP_351955988.1">
    <property type="nucleotide sequence ID" value="NZ_JBEOZM010000003.1"/>
</dbReference>
<protein>
    <submittedName>
        <fullName evidence="3">YoaK family protein</fullName>
    </submittedName>
</protein>
<dbReference type="PANTHER" id="PTHR37314:SF4">
    <property type="entry name" value="UPF0700 TRANSMEMBRANE PROTEIN YOAK"/>
    <property type="match status" value="1"/>
</dbReference>